<feature type="domain" description="Carrier" evidence="5">
    <location>
        <begin position="1491"/>
        <end position="1566"/>
    </location>
</feature>
<dbReference type="SMART" id="SM00823">
    <property type="entry name" value="PKS_PP"/>
    <property type="match status" value="2"/>
</dbReference>
<dbReference type="InterPro" id="IPR016036">
    <property type="entry name" value="Malonyl_transacylase_ACP-bd"/>
</dbReference>
<evidence type="ECO:0000256" key="3">
    <source>
        <dbReference type="ARBA" id="ARBA00022679"/>
    </source>
</evidence>
<dbReference type="InterPro" id="IPR020806">
    <property type="entry name" value="PKS_PP-bd"/>
</dbReference>
<dbReference type="InterPro" id="IPR014031">
    <property type="entry name" value="Ketoacyl_synth_C"/>
</dbReference>
<dbReference type="InterPro" id="IPR018201">
    <property type="entry name" value="Ketoacyl_synth_AS"/>
</dbReference>
<keyword evidence="4" id="KW-0511">Multifunctional enzyme</keyword>
<feature type="domain" description="Ketosynthase family 3 (KS3)" evidence="6">
    <location>
        <begin position="102"/>
        <end position="527"/>
    </location>
</feature>
<dbReference type="SUPFAM" id="SSF52151">
    <property type="entry name" value="FabD/lysophospholipase-like"/>
    <property type="match status" value="1"/>
</dbReference>
<dbReference type="InterPro" id="IPR009081">
    <property type="entry name" value="PP-bd_ACP"/>
</dbReference>
<dbReference type="InterPro" id="IPR020841">
    <property type="entry name" value="PKS_Beta-ketoAc_synthase_dom"/>
</dbReference>
<dbReference type="Gene3D" id="1.10.1200.10">
    <property type="entry name" value="ACP-like"/>
    <property type="match status" value="2"/>
</dbReference>
<dbReference type="InterPro" id="IPR050091">
    <property type="entry name" value="PKS_NRPS_Biosynth_Enz"/>
</dbReference>
<dbReference type="Pfam" id="PF00550">
    <property type="entry name" value="PP-binding"/>
    <property type="match status" value="2"/>
</dbReference>
<dbReference type="Pfam" id="PF02801">
    <property type="entry name" value="Ketoacyl-synt_C"/>
    <property type="match status" value="1"/>
</dbReference>
<organism evidence="7 8">
    <name type="scientific">Tsukamurella conjunctivitidis</name>
    <dbReference type="NCBI Taxonomy" id="2592068"/>
    <lineage>
        <taxon>Bacteria</taxon>
        <taxon>Bacillati</taxon>
        <taxon>Actinomycetota</taxon>
        <taxon>Actinomycetes</taxon>
        <taxon>Mycobacteriales</taxon>
        <taxon>Tsukamurellaceae</taxon>
        <taxon>Tsukamurella</taxon>
    </lineage>
</organism>
<dbReference type="InterPro" id="IPR006162">
    <property type="entry name" value="Ppantetheine_attach_site"/>
</dbReference>
<dbReference type="PANTHER" id="PTHR43775:SF37">
    <property type="entry name" value="SI:DKEY-61P9.11"/>
    <property type="match status" value="1"/>
</dbReference>
<dbReference type="SUPFAM" id="SSF51735">
    <property type="entry name" value="NAD(P)-binding Rossmann-fold domains"/>
    <property type="match status" value="2"/>
</dbReference>
<dbReference type="GO" id="GO:0006633">
    <property type="term" value="P:fatty acid biosynthetic process"/>
    <property type="evidence" value="ECO:0007669"/>
    <property type="project" value="InterPro"/>
</dbReference>
<dbReference type="InterPro" id="IPR014030">
    <property type="entry name" value="Ketoacyl_synth_N"/>
</dbReference>
<dbReference type="SMART" id="SM00822">
    <property type="entry name" value="PKS_KR"/>
    <property type="match status" value="1"/>
</dbReference>
<comment type="caution">
    <text evidence="7">The sequence shown here is derived from an EMBL/GenBank/DDBJ whole genome shotgun (WGS) entry which is preliminary data.</text>
</comment>
<gene>
    <name evidence="7" type="ORF">FK530_02610</name>
</gene>
<dbReference type="InterPro" id="IPR016035">
    <property type="entry name" value="Acyl_Trfase/lysoPLipase"/>
</dbReference>
<dbReference type="SMART" id="SM00825">
    <property type="entry name" value="PKS_KS"/>
    <property type="match status" value="1"/>
</dbReference>
<dbReference type="Gene3D" id="3.30.70.250">
    <property type="entry name" value="Malonyl-CoA ACP transacylase, ACP-binding"/>
    <property type="match status" value="1"/>
</dbReference>
<dbReference type="InterPro" id="IPR014043">
    <property type="entry name" value="Acyl_transferase_dom"/>
</dbReference>
<dbReference type="Pfam" id="PF16197">
    <property type="entry name" value="KAsynt_C_assoc"/>
    <property type="match status" value="1"/>
</dbReference>
<dbReference type="Gene3D" id="3.40.47.10">
    <property type="match status" value="1"/>
</dbReference>
<dbReference type="InterPro" id="IPR001227">
    <property type="entry name" value="Ac_transferase_dom_sf"/>
</dbReference>
<dbReference type="InterPro" id="IPR057326">
    <property type="entry name" value="KR_dom"/>
</dbReference>
<dbReference type="SMART" id="SM01294">
    <property type="entry name" value="PKS_PP_betabranch"/>
    <property type="match status" value="1"/>
</dbReference>
<dbReference type="InterPro" id="IPR036291">
    <property type="entry name" value="NAD(P)-bd_dom_sf"/>
</dbReference>
<dbReference type="GO" id="GO:0004312">
    <property type="term" value="F:fatty acid synthase activity"/>
    <property type="evidence" value="ECO:0007669"/>
    <property type="project" value="TreeGrafter"/>
</dbReference>
<dbReference type="Pfam" id="PF00109">
    <property type="entry name" value="ketoacyl-synt"/>
    <property type="match status" value="1"/>
</dbReference>
<dbReference type="EMBL" id="VIGX01000001">
    <property type="protein sequence ID" value="TWS30770.1"/>
    <property type="molecule type" value="Genomic_DNA"/>
</dbReference>
<dbReference type="Gene3D" id="3.40.50.720">
    <property type="entry name" value="NAD(P)-binding Rossmann-like Domain"/>
    <property type="match status" value="1"/>
</dbReference>
<protein>
    <submittedName>
        <fullName evidence="7">SDR family NAD(P)-dependent oxidoreductase</fullName>
    </submittedName>
</protein>
<dbReference type="Proteomes" id="UP000319375">
    <property type="component" value="Unassembled WGS sequence"/>
</dbReference>
<dbReference type="Pfam" id="PF00698">
    <property type="entry name" value="Acyl_transf_1"/>
    <property type="match status" value="1"/>
</dbReference>
<dbReference type="PANTHER" id="PTHR43775">
    <property type="entry name" value="FATTY ACID SYNTHASE"/>
    <property type="match status" value="1"/>
</dbReference>
<dbReference type="SUPFAM" id="SSF53901">
    <property type="entry name" value="Thiolase-like"/>
    <property type="match status" value="1"/>
</dbReference>
<feature type="domain" description="Carrier" evidence="5">
    <location>
        <begin position="6"/>
        <end position="83"/>
    </location>
</feature>
<dbReference type="InterPro" id="IPR032821">
    <property type="entry name" value="PKS_assoc"/>
</dbReference>
<sequence>MTPVHRDAGQIRAWMVDHLVEHLGVERSVVDPGSPLVDLGLGSKDSVVLAGELGEFIGRPVSPVEFFEHPTVDRLVAHLTGAPETAADPGGDAAVATAGRADEPIAVVGLSCRYAGGADDPDRLWELLTEGRTGIREVPAERWAPWDDGSAEVGAVLARTTRWGGFLDDVAGFDAEFFGIGAREAAAMDPQQRLLLEVAHEALERAGIAPEALRRSRTGVFVGACVGEYGHLASSDLTTVDAWSNTGGALSIIANRLSYLLDLRGPSLTVDTACSSSLVAVHLAAQSLRLGESDTALVGGVNLLLSPGVFQGFDASGALSPSGVCRAFDAAADGFVRGEGCGVVVLKRLTDAQRDGDDVLAVIRGSAVNQDGLSNGLFAPNPAAQMAVLRSAYSGAGVPPRDVDYVEAHGTGTPLGDPIEARALGSVLGRGRRADAPLLIGSVKGNLGHLEGGAGLAGLIKTVLAMRHGMLPATPHYTEPNPHIPFDQLRLSVVHENRPWPQTDRPRRAGVSSFGFGGTNAHVVLEGAPPVPAPKPSSEAGGPTVLTVSAGSSPRLQDWAARLAEWFDGAGADVALPAAAAALARRPRYGMSASVVARDAAGVAAGLRALAAGEPHPAVTPVRGAEPVATEGAEPTEGTAPEGTVFVFSGQGAQWAGMGRALLAEEPAFAAAVAELDPEFTAQVGFSLQETLAAGLPLERDDRLQPVLVGLQLALVAALRAHGVVPDAVIGHSVGEVTAAIVAGALTPAQGLRVVATRGRLMAELDGGAVAMLGAAPETAAALIAPHPGVEIAVHAAPAQTGVAGPPAAIDAVIADAVAQNVFARRVEMRVASHTAHMDPILDRLAAALSDITPAAPVLPFFSTVEESAAPRTDAAYWTANVRRPVRLHRAVAAAAQYASFVEVGAHPVLSQAIAATLPAERAVVGTLLRDGDDAVAFLRAVAAVRPPRPAPATGAAGVAGRMPTTPWQHRRHWLAGGTVVRPGETVATGGSDGAVPAAWRYRLDWVPQSIPLQDPAAQEAAASSWVVVGDGPDATALAAALGAGTPTIPTVEFATPATVPSDAAVAAIAAAERVVLAPAAVGDPLDPRPGYALFAVGRAVVTALLARGTGRLHLVTRNAQPADEGDRAAPAPAVLWGLGRTLALEHPQAFGGLLDVDETVPEQVLARYLRAEVAQAAQPGERPVEDQVVYRAGVRHVPRLRPAAPVAAPPPLDPDGAHLVVGATGNLGPAVIRELVRAGAGTVVAVSRNPGDRLDALAAEVAGRGARLVTVAADAADETAMAALLQRFGDDLPRLRGIYLAAFGGGPVTLAHMRDEDVAAMFRPKLDAAAVLDKLSRGTDLDHFVLFTSISGLTGSRWLGHYAATTTLLDTLAFARRAAGLPATAINWGLWRSLHESQDEALRATTDGSGLVPMDDDTAIRALSQALAPGAPVRSVIVDADWPQLAAAYRVRAALRIVDELDIRPGGTAEPGDTALREELRAAPPEQRLAILGDAVAAIVAAALGLESPALLDRGAGFFQAGMDSLTVVTVARTLAREVGEDLPTSVVFDYPSADGLTEHLAGVLPELIAARAQEQAESTDEYDDFSEDELLARLAERLG</sequence>
<dbReference type="GO" id="GO:0004315">
    <property type="term" value="F:3-oxoacyl-[acyl-carrier-protein] synthase activity"/>
    <property type="evidence" value="ECO:0007669"/>
    <property type="project" value="InterPro"/>
</dbReference>
<dbReference type="SMART" id="SM00827">
    <property type="entry name" value="PKS_AT"/>
    <property type="match status" value="1"/>
</dbReference>
<dbReference type="FunFam" id="3.40.47.10:FF:000019">
    <property type="entry name" value="Polyketide synthase type I"/>
    <property type="match status" value="1"/>
</dbReference>
<dbReference type="CDD" id="cd05274">
    <property type="entry name" value="KR_FAS_SDR_x"/>
    <property type="match status" value="1"/>
</dbReference>
<accession>A0A5C5S7D5</accession>
<evidence type="ECO:0000313" key="8">
    <source>
        <dbReference type="Proteomes" id="UP000319375"/>
    </source>
</evidence>
<keyword evidence="1" id="KW-0596">Phosphopantetheine</keyword>
<evidence type="ECO:0000256" key="4">
    <source>
        <dbReference type="ARBA" id="ARBA00023268"/>
    </source>
</evidence>
<keyword evidence="8" id="KW-1185">Reference proteome</keyword>
<evidence type="ECO:0000259" key="5">
    <source>
        <dbReference type="PROSITE" id="PS50075"/>
    </source>
</evidence>
<name>A0A5C5S7D5_9ACTN</name>
<dbReference type="PROSITE" id="PS52004">
    <property type="entry name" value="KS3_2"/>
    <property type="match status" value="1"/>
</dbReference>
<proteinExistence type="predicted"/>
<evidence type="ECO:0000313" key="7">
    <source>
        <dbReference type="EMBL" id="TWS30770.1"/>
    </source>
</evidence>
<dbReference type="PROSITE" id="PS50075">
    <property type="entry name" value="CARRIER"/>
    <property type="match status" value="2"/>
</dbReference>
<dbReference type="SUPFAM" id="SSF47336">
    <property type="entry name" value="ACP-like"/>
    <property type="match status" value="2"/>
</dbReference>
<dbReference type="OrthoDB" id="9778690at2"/>
<evidence type="ECO:0000256" key="1">
    <source>
        <dbReference type="ARBA" id="ARBA00022450"/>
    </source>
</evidence>
<keyword evidence="2" id="KW-0597">Phosphoprotein</keyword>
<dbReference type="InterPro" id="IPR013968">
    <property type="entry name" value="PKS_KR"/>
</dbReference>
<reference evidence="7 8" key="1">
    <citation type="submission" date="2019-06" db="EMBL/GenBank/DDBJ databases">
        <title>Tsukamurella conjunctivitidis sp. nov., Tsukamurella assacharolytica sp. nov. and Tsukamurella sputae sp. nov. isolated from patients with conjunctivitis, bacteraemia (lymphoma) and respiratory infection (sputum) in Hong Kong.</title>
        <authorList>
            <person name="Teng J.L.L."/>
            <person name="Lee H.H."/>
            <person name="Fong J.Y.H."/>
            <person name="Fok K.M.N."/>
            <person name="Lau S.K.P."/>
            <person name="Woo P.C.Y."/>
        </authorList>
    </citation>
    <scope>NUCLEOTIDE SEQUENCE [LARGE SCALE GENOMIC DNA]</scope>
    <source>
        <strain evidence="7 8">HKU72</strain>
    </source>
</reference>
<dbReference type="Pfam" id="PF08659">
    <property type="entry name" value="KR"/>
    <property type="match status" value="1"/>
</dbReference>
<dbReference type="PROSITE" id="PS00012">
    <property type="entry name" value="PHOSPHOPANTETHEINE"/>
    <property type="match status" value="1"/>
</dbReference>
<evidence type="ECO:0000256" key="2">
    <source>
        <dbReference type="ARBA" id="ARBA00022553"/>
    </source>
</evidence>
<dbReference type="Gene3D" id="3.40.366.10">
    <property type="entry name" value="Malonyl-Coenzyme A Acyl Carrier Protein, domain 2"/>
    <property type="match status" value="1"/>
</dbReference>
<dbReference type="PROSITE" id="PS00606">
    <property type="entry name" value="KS3_1"/>
    <property type="match status" value="1"/>
</dbReference>
<keyword evidence="3" id="KW-0808">Transferase</keyword>
<dbReference type="CDD" id="cd00833">
    <property type="entry name" value="PKS"/>
    <property type="match status" value="1"/>
</dbReference>
<dbReference type="InterPro" id="IPR036736">
    <property type="entry name" value="ACP-like_sf"/>
</dbReference>
<dbReference type="GO" id="GO:0031177">
    <property type="term" value="F:phosphopantetheine binding"/>
    <property type="evidence" value="ECO:0007669"/>
    <property type="project" value="InterPro"/>
</dbReference>
<dbReference type="RefSeq" id="WP_146485402.1">
    <property type="nucleotide sequence ID" value="NZ_VIGX01000001.1"/>
</dbReference>
<dbReference type="InterPro" id="IPR016039">
    <property type="entry name" value="Thiolase-like"/>
</dbReference>
<dbReference type="SUPFAM" id="SSF55048">
    <property type="entry name" value="Probable ACP-binding domain of malonyl-CoA ACP transacylase"/>
    <property type="match status" value="1"/>
</dbReference>
<evidence type="ECO:0000259" key="6">
    <source>
        <dbReference type="PROSITE" id="PS52004"/>
    </source>
</evidence>